<evidence type="ECO:0000313" key="3">
    <source>
        <dbReference type="EMBL" id="OKH43341.1"/>
    </source>
</evidence>
<dbReference type="EMBL" id="MRCG01000034">
    <property type="protein sequence ID" value="OKH43341.1"/>
    <property type="molecule type" value="Genomic_DNA"/>
</dbReference>
<accession>A0A1U7IY33</accession>
<keyword evidence="2" id="KW-0732">Signal</keyword>
<evidence type="ECO:0008006" key="5">
    <source>
        <dbReference type="Google" id="ProtNLM"/>
    </source>
</evidence>
<protein>
    <recommendedName>
        <fullName evidence="5">Low temperature-induced protein</fullName>
    </recommendedName>
</protein>
<gene>
    <name evidence="3" type="ORF">NIES30_25055</name>
</gene>
<dbReference type="AlphaFoldDB" id="A0A1U7IY33"/>
<evidence type="ECO:0000256" key="1">
    <source>
        <dbReference type="SAM" id="MobiDB-lite"/>
    </source>
</evidence>
<sequence>MNTFFAAAMGWARNVAIALSCMLVLLTAAPAMANSSTPSSPDQGTAPLNGIYNEAEKAVQPENALDGDKMIDRANQGLNEVQKNADVNQMNNPANSGQATSPIDKIKNALSNMTK</sequence>
<evidence type="ECO:0000256" key="2">
    <source>
        <dbReference type="SAM" id="SignalP"/>
    </source>
</evidence>
<comment type="caution">
    <text evidence="3">The sequence shown here is derived from an EMBL/GenBank/DDBJ whole genome shotgun (WGS) entry which is preliminary data.</text>
</comment>
<organism evidence="3 4">
    <name type="scientific">Phormidium tenue NIES-30</name>
    <dbReference type="NCBI Taxonomy" id="549789"/>
    <lineage>
        <taxon>Bacteria</taxon>
        <taxon>Bacillati</taxon>
        <taxon>Cyanobacteriota</taxon>
        <taxon>Cyanophyceae</taxon>
        <taxon>Oscillatoriophycideae</taxon>
        <taxon>Oscillatoriales</taxon>
        <taxon>Oscillatoriaceae</taxon>
        <taxon>Phormidium</taxon>
    </lineage>
</organism>
<keyword evidence="4" id="KW-1185">Reference proteome</keyword>
<dbReference type="OrthoDB" id="460499at2"/>
<reference evidence="3 4" key="1">
    <citation type="submission" date="2016-11" db="EMBL/GenBank/DDBJ databases">
        <title>Draft Genome Sequences of Nine Cyanobacterial Strains from Diverse Habitats.</title>
        <authorList>
            <person name="Zhu T."/>
            <person name="Hou S."/>
            <person name="Lu X."/>
            <person name="Hess W.R."/>
        </authorList>
    </citation>
    <scope>NUCLEOTIDE SEQUENCE [LARGE SCALE GENOMIC DNA]</scope>
    <source>
        <strain evidence="3 4">NIES-30</strain>
    </source>
</reference>
<feature type="signal peptide" evidence="2">
    <location>
        <begin position="1"/>
        <end position="33"/>
    </location>
</feature>
<dbReference type="RefSeq" id="WP_073611186.1">
    <property type="nucleotide sequence ID" value="NZ_MRCG01000034.1"/>
</dbReference>
<dbReference type="Proteomes" id="UP000185557">
    <property type="component" value="Unassembled WGS sequence"/>
</dbReference>
<proteinExistence type="predicted"/>
<feature type="region of interest" description="Disordered" evidence="1">
    <location>
        <begin position="85"/>
        <end position="115"/>
    </location>
</feature>
<name>A0A1U7IY33_9CYAN</name>
<feature type="chain" id="PRO_5012459725" description="Low temperature-induced protein" evidence="2">
    <location>
        <begin position="34"/>
        <end position="115"/>
    </location>
</feature>
<dbReference type="STRING" id="549789.NIES30_25055"/>
<evidence type="ECO:0000313" key="4">
    <source>
        <dbReference type="Proteomes" id="UP000185557"/>
    </source>
</evidence>
<feature type="compositionally biased region" description="Polar residues" evidence="1">
    <location>
        <begin position="85"/>
        <end position="101"/>
    </location>
</feature>